<dbReference type="AlphaFoldDB" id="M1DX62"/>
<dbReference type="HOGENOM" id="CLU_2113301_0_0_1"/>
<reference evidence="2" key="2">
    <citation type="submission" date="2015-06" db="UniProtKB">
        <authorList>
            <consortium name="EnsemblPlants"/>
        </authorList>
    </citation>
    <scope>IDENTIFICATION</scope>
    <source>
        <strain evidence="2">DM1-3 516 R44</strain>
    </source>
</reference>
<dbReference type="Proteomes" id="UP000011115">
    <property type="component" value="Unassembled WGS sequence"/>
</dbReference>
<organism evidence="2 3">
    <name type="scientific">Solanum tuberosum</name>
    <name type="common">Potato</name>
    <dbReference type="NCBI Taxonomy" id="4113"/>
    <lineage>
        <taxon>Eukaryota</taxon>
        <taxon>Viridiplantae</taxon>
        <taxon>Streptophyta</taxon>
        <taxon>Embryophyta</taxon>
        <taxon>Tracheophyta</taxon>
        <taxon>Spermatophyta</taxon>
        <taxon>Magnoliopsida</taxon>
        <taxon>eudicotyledons</taxon>
        <taxon>Gunneridae</taxon>
        <taxon>Pentapetalae</taxon>
        <taxon>asterids</taxon>
        <taxon>lamiids</taxon>
        <taxon>Solanales</taxon>
        <taxon>Solanaceae</taxon>
        <taxon>Solanoideae</taxon>
        <taxon>Solaneae</taxon>
        <taxon>Solanum</taxon>
    </lineage>
</organism>
<sequence>MRKDAALPSTLHSCFFYGPEEEQRGMWYSQIEQQKTGEPRRGSWAVIRTKARHPYLGSHHPTSGGPRDPSRVMDPHTSRGKAHRGETEPLGLMGYNTKPTTGRGLDDESWIGPSS</sequence>
<evidence type="ECO:0000313" key="2">
    <source>
        <dbReference type="EnsemblPlants" id="PGSC0003DMT400095848"/>
    </source>
</evidence>
<dbReference type="PaxDb" id="4113-PGSC0003DMT400095848"/>
<dbReference type="Gramene" id="PGSC0003DMT400095848">
    <property type="protein sequence ID" value="PGSC0003DMT400095848"/>
    <property type="gene ID" value="PGSC0003DMG400045419"/>
</dbReference>
<dbReference type="InParanoid" id="M1DX62"/>
<protein>
    <submittedName>
        <fullName evidence="2">Uncharacterized protein</fullName>
    </submittedName>
</protein>
<accession>M1DX62</accession>
<feature type="region of interest" description="Disordered" evidence="1">
    <location>
        <begin position="51"/>
        <end position="115"/>
    </location>
</feature>
<evidence type="ECO:0000256" key="1">
    <source>
        <dbReference type="SAM" id="MobiDB-lite"/>
    </source>
</evidence>
<keyword evidence="3" id="KW-1185">Reference proteome</keyword>
<feature type="compositionally biased region" description="Basic and acidic residues" evidence="1">
    <location>
        <begin position="68"/>
        <end position="87"/>
    </location>
</feature>
<proteinExistence type="predicted"/>
<evidence type="ECO:0000313" key="3">
    <source>
        <dbReference type="Proteomes" id="UP000011115"/>
    </source>
</evidence>
<reference evidence="3" key="1">
    <citation type="journal article" date="2011" name="Nature">
        <title>Genome sequence and analysis of the tuber crop potato.</title>
        <authorList>
            <consortium name="The Potato Genome Sequencing Consortium"/>
        </authorList>
    </citation>
    <scope>NUCLEOTIDE SEQUENCE [LARGE SCALE GENOMIC DNA]</scope>
    <source>
        <strain evidence="3">cv. DM1-3 516 R44</strain>
    </source>
</reference>
<dbReference type="EnsemblPlants" id="PGSC0003DMT400095848">
    <property type="protein sequence ID" value="PGSC0003DMT400095848"/>
    <property type="gene ID" value="PGSC0003DMG400045419"/>
</dbReference>
<name>M1DX62_SOLTU</name>